<dbReference type="InterPro" id="IPR004563">
    <property type="entry name" value="Apolipo_AcylTrfase"/>
</dbReference>
<reference evidence="11 12" key="1">
    <citation type="submission" date="2020-02" db="EMBL/GenBank/DDBJ databases">
        <title>Pelistega sp. NLN82 were isolated from wild rodents of the Hainan Island.</title>
        <authorList>
            <person name="Niu N."/>
            <person name="Zhou J."/>
        </authorList>
    </citation>
    <scope>NUCLEOTIDE SEQUENCE [LARGE SCALE GENOMIC DNA]</scope>
    <source>
        <strain evidence="11 12">NLN82</strain>
    </source>
</reference>
<keyword evidence="8 9" id="KW-0012">Acyltransferase</keyword>
<dbReference type="PROSITE" id="PS50263">
    <property type="entry name" value="CN_HYDROLASE"/>
    <property type="match status" value="1"/>
</dbReference>
<feature type="transmembrane region" description="Helical" evidence="9">
    <location>
        <begin position="502"/>
        <end position="518"/>
    </location>
</feature>
<evidence type="ECO:0000256" key="3">
    <source>
        <dbReference type="ARBA" id="ARBA00022475"/>
    </source>
</evidence>
<evidence type="ECO:0000256" key="4">
    <source>
        <dbReference type="ARBA" id="ARBA00022679"/>
    </source>
</evidence>
<comment type="similarity">
    <text evidence="2 9">Belongs to the CN hydrolase family. Apolipoprotein N-acyltransferase subfamily.</text>
</comment>
<evidence type="ECO:0000256" key="6">
    <source>
        <dbReference type="ARBA" id="ARBA00022989"/>
    </source>
</evidence>
<dbReference type="PANTHER" id="PTHR38686">
    <property type="entry name" value="APOLIPOPROTEIN N-ACYLTRANSFERASE"/>
    <property type="match status" value="1"/>
</dbReference>
<evidence type="ECO:0000256" key="7">
    <source>
        <dbReference type="ARBA" id="ARBA00023136"/>
    </source>
</evidence>
<feature type="transmembrane region" description="Helical" evidence="9">
    <location>
        <begin position="159"/>
        <end position="182"/>
    </location>
</feature>
<proteinExistence type="inferred from homology"/>
<keyword evidence="12" id="KW-1185">Reference proteome</keyword>
<dbReference type="InterPro" id="IPR045378">
    <property type="entry name" value="LNT_N"/>
</dbReference>
<comment type="function">
    <text evidence="9">Catalyzes the phospholipid dependent N-acylation of the N-terminal cysteine of apolipoprotein, the last step in lipoprotein maturation.</text>
</comment>
<feature type="transmembrane region" description="Helical" evidence="9">
    <location>
        <begin position="25"/>
        <end position="41"/>
    </location>
</feature>
<feature type="domain" description="CN hydrolase" evidence="10">
    <location>
        <begin position="225"/>
        <end position="490"/>
    </location>
</feature>
<keyword evidence="7 9" id="KW-0472">Membrane</keyword>
<dbReference type="UniPathway" id="UPA00666"/>
<dbReference type="Proteomes" id="UP000477651">
    <property type="component" value="Unassembled WGS sequence"/>
</dbReference>
<dbReference type="InterPro" id="IPR036526">
    <property type="entry name" value="C-N_Hydrolase_sf"/>
</dbReference>
<dbReference type="GO" id="GO:0042158">
    <property type="term" value="P:lipoprotein biosynthetic process"/>
    <property type="evidence" value="ECO:0007669"/>
    <property type="project" value="UniProtKB-UniRule"/>
</dbReference>
<dbReference type="Gene3D" id="3.60.110.10">
    <property type="entry name" value="Carbon-nitrogen hydrolase"/>
    <property type="match status" value="1"/>
</dbReference>
<comment type="catalytic activity">
    <reaction evidence="9">
        <text>N-terminal S-1,2-diacyl-sn-glyceryl-L-cysteinyl-[lipoprotein] + a glycerophospholipid = N-acyl-S-1,2-diacyl-sn-glyceryl-L-cysteinyl-[lipoprotein] + a 2-acyl-sn-glycero-3-phospholipid + H(+)</text>
        <dbReference type="Rhea" id="RHEA:48228"/>
        <dbReference type="Rhea" id="RHEA-COMP:14681"/>
        <dbReference type="Rhea" id="RHEA-COMP:14684"/>
        <dbReference type="ChEBI" id="CHEBI:15378"/>
        <dbReference type="ChEBI" id="CHEBI:136912"/>
        <dbReference type="ChEBI" id="CHEBI:140656"/>
        <dbReference type="ChEBI" id="CHEBI:140657"/>
        <dbReference type="ChEBI" id="CHEBI:140660"/>
        <dbReference type="EC" id="2.3.1.269"/>
    </reaction>
</comment>
<gene>
    <name evidence="9 11" type="primary">lnt</name>
    <name evidence="11" type="ORF">F9B74_08875</name>
</gene>
<dbReference type="EC" id="2.3.1.269" evidence="9"/>
<comment type="caution">
    <text evidence="11">The sequence shown here is derived from an EMBL/GenBank/DDBJ whole genome shotgun (WGS) entry which is preliminary data.</text>
</comment>
<dbReference type="AlphaFoldDB" id="A0A6L9Y7P7"/>
<feature type="transmembrane region" description="Helical" evidence="9">
    <location>
        <begin position="194"/>
        <end position="212"/>
    </location>
</feature>
<dbReference type="PANTHER" id="PTHR38686:SF1">
    <property type="entry name" value="APOLIPOPROTEIN N-ACYLTRANSFERASE"/>
    <property type="match status" value="1"/>
</dbReference>
<dbReference type="GO" id="GO:0005886">
    <property type="term" value="C:plasma membrane"/>
    <property type="evidence" value="ECO:0007669"/>
    <property type="project" value="UniProtKB-SubCell"/>
</dbReference>
<dbReference type="InterPro" id="IPR003010">
    <property type="entry name" value="C-N_Hydrolase"/>
</dbReference>
<dbReference type="Pfam" id="PF00795">
    <property type="entry name" value="CN_hydrolase"/>
    <property type="match status" value="1"/>
</dbReference>
<evidence type="ECO:0000256" key="1">
    <source>
        <dbReference type="ARBA" id="ARBA00004651"/>
    </source>
</evidence>
<dbReference type="HAMAP" id="MF_01148">
    <property type="entry name" value="Lnt"/>
    <property type="match status" value="1"/>
</dbReference>
<dbReference type="SUPFAM" id="SSF56317">
    <property type="entry name" value="Carbon-nitrogen hydrolase"/>
    <property type="match status" value="1"/>
</dbReference>
<dbReference type="RefSeq" id="WP_163764848.1">
    <property type="nucleotide sequence ID" value="NZ_JAAGYR010000018.1"/>
</dbReference>
<dbReference type="CDD" id="cd07571">
    <property type="entry name" value="ALP_N-acyl_transferase"/>
    <property type="match status" value="1"/>
</dbReference>
<comment type="subcellular location">
    <subcellularLocation>
        <location evidence="1 9">Cell membrane</location>
        <topology evidence="1 9">Multi-pass membrane protein</topology>
    </subcellularLocation>
</comment>
<comment type="pathway">
    <text evidence="9">Protein modification; lipoprotein biosynthesis (N-acyl transfer).</text>
</comment>
<dbReference type="GO" id="GO:0016410">
    <property type="term" value="F:N-acyltransferase activity"/>
    <property type="evidence" value="ECO:0007669"/>
    <property type="project" value="UniProtKB-UniRule"/>
</dbReference>
<accession>A0A6L9Y7P7</accession>
<evidence type="ECO:0000313" key="12">
    <source>
        <dbReference type="Proteomes" id="UP000477651"/>
    </source>
</evidence>
<evidence type="ECO:0000256" key="2">
    <source>
        <dbReference type="ARBA" id="ARBA00010065"/>
    </source>
</evidence>
<evidence type="ECO:0000256" key="8">
    <source>
        <dbReference type="ARBA" id="ARBA00023315"/>
    </source>
</evidence>
<feature type="transmembrane region" description="Helical" evidence="9">
    <location>
        <begin position="82"/>
        <end position="105"/>
    </location>
</feature>
<organism evidence="11 12">
    <name type="scientific">Pelistega ratti</name>
    <dbReference type="NCBI Taxonomy" id="2652177"/>
    <lineage>
        <taxon>Bacteria</taxon>
        <taxon>Pseudomonadati</taxon>
        <taxon>Pseudomonadota</taxon>
        <taxon>Betaproteobacteria</taxon>
        <taxon>Burkholderiales</taxon>
        <taxon>Alcaligenaceae</taxon>
        <taxon>Pelistega</taxon>
    </lineage>
</organism>
<feature type="transmembrane region" description="Helical" evidence="9">
    <location>
        <begin position="112"/>
        <end position="130"/>
    </location>
</feature>
<sequence>MMYWIILLTMGVLHAQSFSANTNIASPLQLITLAVLFFYILRSQQKWQAVKYSFIFSIASFCSGIYWLYISMNTYGNLPPPLAAGGVFLLSCYLCLYPAFASFIFKYINPKVSIYATLLLATTWATGEWLRATLLTGFPWLNIAYAHVDSPLSAWTTLWGTYGLAFLIAWIASLLALCFIYIKQSSIQKVGIPALIIFSIISIGKGLQYIDWSVPIQDPLSVRLVQGNIDQYEKFHPTTKYSSMMKNFTLAAQETTSKDSPPQIVIFPETIIPSFQFQLPIEFWESIIQQARTQQSHYLIGTPYLIDTAEKSLITNSVILLNGQTQANDIYAGHHIQHYDKQHLVPFGEYIPYGFQWFVNALGIPLGNFDIGTHRQDNFIIHNQVFAANICYEDIFGDELLDSLFPYQKENKQIDPGATILFNISNLAWFGDSAALHQHLQMARMRAIETARPILRATNTGATAHINEKGVVLASLPYLSAGILDVEVQGMSGFTPYAYGKNYPFLLLMGIILIFAFYKRKNK</sequence>
<keyword evidence="3 9" id="KW-1003">Cell membrane</keyword>
<evidence type="ECO:0000256" key="5">
    <source>
        <dbReference type="ARBA" id="ARBA00022692"/>
    </source>
</evidence>
<name>A0A6L9Y7P7_9BURK</name>
<dbReference type="NCBIfam" id="TIGR00546">
    <property type="entry name" value="lnt"/>
    <property type="match status" value="1"/>
</dbReference>
<keyword evidence="4 9" id="KW-0808">Transferase</keyword>
<keyword evidence="5 9" id="KW-0812">Transmembrane</keyword>
<feature type="transmembrane region" description="Helical" evidence="9">
    <location>
        <begin position="53"/>
        <end position="70"/>
    </location>
</feature>
<dbReference type="EMBL" id="JAAGYR010000018">
    <property type="protein sequence ID" value="NEN76421.1"/>
    <property type="molecule type" value="Genomic_DNA"/>
</dbReference>
<keyword evidence="6 9" id="KW-1133">Transmembrane helix</keyword>
<protein>
    <recommendedName>
        <fullName evidence="9">Apolipoprotein N-acyltransferase</fullName>
        <shortName evidence="9">ALP N-acyltransferase</shortName>
        <ecNumber evidence="9">2.3.1.269</ecNumber>
    </recommendedName>
</protein>
<evidence type="ECO:0000259" key="10">
    <source>
        <dbReference type="PROSITE" id="PS50263"/>
    </source>
</evidence>
<dbReference type="Pfam" id="PF20154">
    <property type="entry name" value="LNT_N"/>
    <property type="match status" value="1"/>
</dbReference>
<keyword evidence="11" id="KW-0449">Lipoprotein</keyword>
<evidence type="ECO:0000313" key="11">
    <source>
        <dbReference type="EMBL" id="NEN76421.1"/>
    </source>
</evidence>
<evidence type="ECO:0000256" key="9">
    <source>
        <dbReference type="HAMAP-Rule" id="MF_01148"/>
    </source>
</evidence>